<dbReference type="PANTHER" id="PTHR11552">
    <property type="entry name" value="GLUCOSE-METHANOL-CHOLINE GMC OXIDOREDUCTASE"/>
    <property type="match status" value="1"/>
</dbReference>
<dbReference type="PANTHER" id="PTHR11552:SF147">
    <property type="entry name" value="CHOLINE DEHYDROGENASE, MITOCHONDRIAL"/>
    <property type="match status" value="1"/>
</dbReference>
<dbReference type="InterPro" id="IPR007867">
    <property type="entry name" value="GMC_OxRtase_C"/>
</dbReference>
<dbReference type="InterPro" id="IPR000172">
    <property type="entry name" value="GMC_OxRdtase_N"/>
</dbReference>
<dbReference type="PIRSF" id="PIRSF000137">
    <property type="entry name" value="Alcohol_oxidase"/>
    <property type="match status" value="1"/>
</dbReference>
<dbReference type="SUPFAM" id="SSF54373">
    <property type="entry name" value="FAD-linked reductases, C-terminal domain"/>
    <property type="match status" value="1"/>
</dbReference>
<keyword evidence="4 5" id="KW-0274">FAD</keyword>
<gene>
    <name evidence="9" type="primary">alkJ_3</name>
    <name evidence="9" type="ORF">LAX5112_04114</name>
</gene>
<dbReference type="InterPro" id="IPR036188">
    <property type="entry name" value="FAD/NAD-bd_sf"/>
</dbReference>
<comment type="cofactor">
    <cofactor evidence="1 5">
        <name>FAD</name>
        <dbReference type="ChEBI" id="CHEBI:57692"/>
    </cofactor>
</comment>
<dbReference type="Gene3D" id="3.30.560.10">
    <property type="entry name" value="Glucose Oxidase, domain 3"/>
    <property type="match status" value="1"/>
</dbReference>
<comment type="similarity">
    <text evidence="2 6">Belongs to the GMC oxidoreductase family.</text>
</comment>
<feature type="binding site" evidence="5">
    <location>
        <begin position="91"/>
        <end position="94"/>
    </location>
    <ligand>
        <name>FAD</name>
        <dbReference type="ChEBI" id="CHEBI:57692"/>
    </ligand>
</feature>
<evidence type="ECO:0000313" key="9">
    <source>
        <dbReference type="EMBL" id="CTQ75090.1"/>
    </source>
</evidence>
<dbReference type="PROSITE" id="PS00623">
    <property type="entry name" value="GMC_OXRED_1"/>
    <property type="match status" value="1"/>
</dbReference>
<evidence type="ECO:0000256" key="1">
    <source>
        <dbReference type="ARBA" id="ARBA00001974"/>
    </source>
</evidence>
<dbReference type="Gene3D" id="3.50.50.60">
    <property type="entry name" value="FAD/NAD(P)-binding domain"/>
    <property type="match status" value="1"/>
</dbReference>
<dbReference type="SUPFAM" id="SSF51905">
    <property type="entry name" value="FAD/NAD(P)-binding domain"/>
    <property type="match status" value="1"/>
</dbReference>
<reference evidence="10" key="1">
    <citation type="submission" date="2015-07" db="EMBL/GenBank/DDBJ databases">
        <authorList>
            <person name="Rodrigo-Torres Lidia"/>
            <person name="Arahal R.David."/>
        </authorList>
    </citation>
    <scope>NUCLEOTIDE SEQUENCE [LARGE SCALE GENOMIC DNA]</scope>
    <source>
        <strain evidence="10">CECT 5112</strain>
    </source>
</reference>
<dbReference type="GO" id="GO:0050660">
    <property type="term" value="F:flavin adenine dinucleotide binding"/>
    <property type="evidence" value="ECO:0007669"/>
    <property type="project" value="InterPro"/>
</dbReference>
<dbReference type="NCBIfam" id="NF002550">
    <property type="entry name" value="PRK02106.1"/>
    <property type="match status" value="1"/>
</dbReference>
<proteinExistence type="inferred from homology"/>
<dbReference type="OrthoDB" id="9785276at2"/>
<feature type="binding site" evidence="5">
    <location>
        <position position="83"/>
    </location>
    <ligand>
        <name>FAD</name>
        <dbReference type="ChEBI" id="CHEBI:57692"/>
    </ligand>
</feature>
<keyword evidence="10" id="KW-1185">Reference proteome</keyword>
<evidence type="ECO:0000313" key="10">
    <source>
        <dbReference type="Proteomes" id="UP000053235"/>
    </source>
</evidence>
<dbReference type="STRING" id="388408.LAX5112_04114"/>
<evidence type="ECO:0000256" key="4">
    <source>
        <dbReference type="ARBA" id="ARBA00022827"/>
    </source>
</evidence>
<dbReference type="InterPro" id="IPR012132">
    <property type="entry name" value="GMC_OxRdtase"/>
</dbReference>
<dbReference type="AlphaFoldDB" id="A0A0M7ALI0"/>
<evidence type="ECO:0000259" key="7">
    <source>
        <dbReference type="PROSITE" id="PS00623"/>
    </source>
</evidence>
<dbReference type="Pfam" id="PF00732">
    <property type="entry name" value="GMC_oxred_N"/>
    <property type="match status" value="1"/>
</dbReference>
<keyword evidence="9" id="KW-0560">Oxidoreductase</keyword>
<feature type="domain" description="Glucose-methanol-choline oxidoreductase N-terminal" evidence="7">
    <location>
        <begin position="81"/>
        <end position="104"/>
    </location>
</feature>
<dbReference type="RefSeq" id="WP_055673372.1">
    <property type="nucleotide sequence ID" value="NZ_CXWD01000019.1"/>
</dbReference>
<dbReference type="Pfam" id="PF05199">
    <property type="entry name" value="GMC_oxred_C"/>
    <property type="match status" value="1"/>
</dbReference>
<keyword evidence="3 6" id="KW-0285">Flavoprotein</keyword>
<organism evidence="9 10">
    <name type="scientific">Roseibium alexandrii</name>
    <dbReference type="NCBI Taxonomy" id="388408"/>
    <lineage>
        <taxon>Bacteria</taxon>
        <taxon>Pseudomonadati</taxon>
        <taxon>Pseudomonadota</taxon>
        <taxon>Alphaproteobacteria</taxon>
        <taxon>Hyphomicrobiales</taxon>
        <taxon>Stappiaceae</taxon>
        <taxon>Roseibium</taxon>
    </lineage>
</organism>
<dbReference type="GO" id="GO:0016614">
    <property type="term" value="F:oxidoreductase activity, acting on CH-OH group of donors"/>
    <property type="evidence" value="ECO:0007669"/>
    <property type="project" value="InterPro"/>
</dbReference>
<accession>A0A0M7ALI0</accession>
<protein>
    <submittedName>
        <fullName evidence="9">Alcohol dehydrogenase [acceptor]</fullName>
        <ecNumber evidence="9">1.1.99.-</ecNumber>
    </submittedName>
</protein>
<evidence type="ECO:0000256" key="2">
    <source>
        <dbReference type="ARBA" id="ARBA00010790"/>
    </source>
</evidence>
<dbReference type="PROSITE" id="PS00624">
    <property type="entry name" value="GMC_OXRED_2"/>
    <property type="match status" value="1"/>
</dbReference>
<evidence type="ECO:0000256" key="3">
    <source>
        <dbReference type="ARBA" id="ARBA00022630"/>
    </source>
</evidence>
<dbReference type="Proteomes" id="UP000053235">
    <property type="component" value="Unassembled WGS sequence"/>
</dbReference>
<dbReference type="EC" id="1.1.99.-" evidence="9"/>
<sequence>MAEFDFVIVGAGSAGAAVADRLSESGKYSVCVLEAGGSDLNFWIWVPVGYGKAFYNKHINWMYDTEPDPGLNNREGYWPRGKVLGGSSSINAMVYVRGQHADFDDWKAMGNPGWGWDDVLPYFKRSETNEAGADDFRGGDGPLHVSSVDKHAHPLCQNFFRASEQAGFTLNPDFNGADQEGVGHYQITTRGGFRMSTARAYLSRAKRRPNVTILTKAHTKRIMLDGNRATGVIYDKDGREQTVTARREVILSAGAINSPQILMLSGIGDSGELQAKGIEPKVQSAAVGKNMQDHLGLDYLYKSKVPTLNQQLYPWWGKLAQGIRYVLTRGGPLSISLNQGGGFVKSNPECDRPNMQLYFSPVSYTKAPKGQRPLMNPDPFAGFLFGMQPTRPTSRGHVELKSSDPYDGLAIHPNSLSTNHDCKEMIEGCRLLRKIAASPALQEVIETEMIPGPDVQTDEQMLDDVRNRCSTVFHPVSTCRMGPNRSDNVVDPRLRVYGVEGLRVVDASIFPTVTSGNTNAPAIMVGEKGADLILEDARSA</sequence>
<name>A0A0M7ALI0_9HYPH</name>
<evidence type="ECO:0000256" key="5">
    <source>
        <dbReference type="PIRSR" id="PIRSR000137-2"/>
    </source>
</evidence>
<evidence type="ECO:0000256" key="6">
    <source>
        <dbReference type="RuleBase" id="RU003968"/>
    </source>
</evidence>
<dbReference type="EMBL" id="CXWD01000019">
    <property type="protein sequence ID" value="CTQ75090.1"/>
    <property type="molecule type" value="Genomic_DNA"/>
</dbReference>
<feature type="domain" description="Glucose-methanol-choline oxidoreductase N-terminal" evidence="8">
    <location>
        <begin position="254"/>
        <end position="268"/>
    </location>
</feature>
<evidence type="ECO:0000259" key="8">
    <source>
        <dbReference type="PROSITE" id="PS00624"/>
    </source>
</evidence>